<evidence type="ECO:0000256" key="3">
    <source>
        <dbReference type="SAM" id="MobiDB-lite"/>
    </source>
</evidence>
<dbReference type="GO" id="GO:0005524">
    <property type="term" value="F:ATP binding"/>
    <property type="evidence" value="ECO:0007669"/>
    <property type="project" value="InterPro"/>
</dbReference>
<dbReference type="InterPro" id="IPR001611">
    <property type="entry name" value="Leu-rich_rpt"/>
</dbReference>
<name>A0A0P1AMZ6_PLAHL</name>
<keyword evidence="6" id="KW-0808">Transferase</keyword>
<dbReference type="Gene3D" id="1.10.510.10">
    <property type="entry name" value="Transferase(Phosphotransferase) domain 1"/>
    <property type="match status" value="1"/>
</dbReference>
<keyword evidence="4" id="KW-1133">Transmembrane helix</keyword>
<dbReference type="OMA" id="MGAPSWH"/>
<evidence type="ECO:0000259" key="5">
    <source>
        <dbReference type="PROSITE" id="PS50011"/>
    </source>
</evidence>
<keyword evidence="4" id="KW-0472">Membrane</keyword>
<keyword evidence="1" id="KW-0433">Leucine-rich repeat</keyword>
<dbReference type="InterPro" id="IPR032675">
    <property type="entry name" value="LRR_dom_sf"/>
</dbReference>
<protein>
    <submittedName>
        <fullName evidence="6">Tkl protein kinase</fullName>
    </submittedName>
</protein>
<keyword evidence="6" id="KW-0418">Kinase</keyword>
<dbReference type="SMART" id="SM00364">
    <property type="entry name" value="LRR_BAC"/>
    <property type="match status" value="3"/>
</dbReference>
<dbReference type="InterPro" id="IPR046959">
    <property type="entry name" value="PRK1-6/SRF4-like"/>
</dbReference>
<feature type="compositionally biased region" description="Low complexity" evidence="3">
    <location>
        <begin position="336"/>
        <end position="348"/>
    </location>
</feature>
<dbReference type="InterPro" id="IPR000719">
    <property type="entry name" value="Prot_kinase_dom"/>
</dbReference>
<dbReference type="Pfam" id="PF13855">
    <property type="entry name" value="LRR_8"/>
    <property type="match status" value="1"/>
</dbReference>
<dbReference type="InterPro" id="IPR011009">
    <property type="entry name" value="Kinase-like_dom_sf"/>
</dbReference>
<dbReference type="PANTHER" id="PTHR48007:SF4">
    <property type="entry name" value="LEUCINE-RICH REPEAT RECEPTOR-LIKE PROTEIN KINASE PXC1"/>
    <property type="match status" value="1"/>
</dbReference>
<feature type="region of interest" description="Disordered" evidence="3">
    <location>
        <begin position="435"/>
        <end position="456"/>
    </location>
</feature>
<feature type="region of interest" description="Disordered" evidence="3">
    <location>
        <begin position="805"/>
        <end position="846"/>
    </location>
</feature>
<evidence type="ECO:0000256" key="1">
    <source>
        <dbReference type="ARBA" id="ARBA00022614"/>
    </source>
</evidence>
<dbReference type="InterPro" id="IPR020635">
    <property type="entry name" value="Tyr_kinase_cat_dom"/>
</dbReference>
<feature type="region of interest" description="Disordered" evidence="3">
    <location>
        <begin position="329"/>
        <end position="348"/>
    </location>
</feature>
<dbReference type="SMART" id="SM00369">
    <property type="entry name" value="LRR_TYP"/>
    <property type="match status" value="5"/>
</dbReference>
<dbReference type="Gene3D" id="3.80.10.10">
    <property type="entry name" value="Ribonuclease Inhibitor"/>
    <property type="match status" value="1"/>
</dbReference>
<dbReference type="GeneID" id="36407673"/>
<feature type="transmembrane region" description="Helical" evidence="4">
    <location>
        <begin position="362"/>
        <end position="384"/>
    </location>
</feature>
<dbReference type="Pfam" id="PF07714">
    <property type="entry name" value="PK_Tyr_Ser-Thr"/>
    <property type="match status" value="2"/>
</dbReference>
<evidence type="ECO:0000256" key="2">
    <source>
        <dbReference type="ARBA" id="ARBA00022737"/>
    </source>
</evidence>
<dbReference type="Proteomes" id="UP000054928">
    <property type="component" value="Unassembled WGS sequence"/>
</dbReference>
<dbReference type="PROSITE" id="PS50011">
    <property type="entry name" value="PROTEIN_KINASE_DOM"/>
    <property type="match status" value="1"/>
</dbReference>
<organism evidence="6 7">
    <name type="scientific">Plasmopara halstedii</name>
    <name type="common">Downy mildew of sunflower</name>
    <dbReference type="NCBI Taxonomy" id="4781"/>
    <lineage>
        <taxon>Eukaryota</taxon>
        <taxon>Sar</taxon>
        <taxon>Stramenopiles</taxon>
        <taxon>Oomycota</taxon>
        <taxon>Peronosporomycetes</taxon>
        <taxon>Peronosporales</taxon>
        <taxon>Peronosporaceae</taxon>
        <taxon>Plasmopara</taxon>
    </lineage>
</organism>
<dbReference type="EMBL" id="CCYD01000610">
    <property type="protein sequence ID" value="CEG42338.1"/>
    <property type="molecule type" value="Genomic_DNA"/>
</dbReference>
<dbReference type="SUPFAM" id="SSF52058">
    <property type="entry name" value="L domain-like"/>
    <property type="match status" value="1"/>
</dbReference>
<feature type="compositionally biased region" description="Polar residues" evidence="3">
    <location>
        <begin position="809"/>
        <end position="832"/>
    </location>
</feature>
<feature type="domain" description="Protein kinase" evidence="5">
    <location>
        <begin position="538"/>
        <end position="946"/>
    </location>
</feature>
<evidence type="ECO:0000313" key="7">
    <source>
        <dbReference type="Proteomes" id="UP000054928"/>
    </source>
</evidence>
<evidence type="ECO:0000256" key="4">
    <source>
        <dbReference type="SAM" id="Phobius"/>
    </source>
</evidence>
<keyword evidence="4" id="KW-0812">Transmembrane</keyword>
<proteinExistence type="predicted"/>
<dbReference type="InterPro" id="IPR003591">
    <property type="entry name" value="Leu-rich_rpt_typical-subtyp"/>
</dbReference>
<dbReference type="InterPro" id="IPR001245">
    <property type="entry name" value="Ser-Thr/Tyr_kinase_cat_dom"/>
</dbReference>
<keyword evidence="7" id="KW-1185">Reference proteome</keyword>
<dbReference type="GO" id="GO:0004713">
    <property type="term" value="F:protein tyrosine kinase activity"/>
    <property type="evidence" value="ECO:0007669"/>
    <property type="project" value="InterPro"/>
</dbReference>
<dbReference type="AlphaFoldDB" id="A0A0P1AMZ6"/>
<dbReference type="SUPFAM" id="SSF56112">
    <property type="entry name" value="Protein kinase-like (PK-like)"/>
    <property type="match status" value="1"/>
</dbReference>
<keyword evidence="2" id="KW-0677">Repeat</keyword>
<evidence type="ECO:0000313" key="6">
    <source>
        <dbReference type="EMBL" id="CEG42338.1"/>
    </source>
</evidence>
<dbReference type="PROSITE" id="PS51450">
    <property type="entry name" value="LRR"/>
    <property type="match status" value="2"/>
</dbReference>
<sequence length="1010" mass="110900">MNGSSVRRPRMLQNWTRRNLVTLVEGELDATAIVYDENCNARSFQVVRNSVVERSLNLSNLNVIDVKSYPRVYQLLLNNNELEIFAPVDLDNDMEALELANNYITNLTKSHFPRRLSYLDLSSNSISTLSTSTPWPESGELQTLLLHGNSLNSVSAETFSSLVALQSLSLSNTGITNLDKLRLPVSLRTLNISKNSFTSASTNFSNLPTALQHLDLSDNLLTVFPTIVSALTTLVELNLESNGIKEIYGVTFASTLRKIYLNDNPLSTIEICRSDVSVFQSLIDFVAPSSISSSCTNSKAKSEEIQGVSFCVLEDDDCMITSISDVGSGSIENHDSTNSSATTNESETNSDVSIFSAESISIIGGLFLAIGILSTVLICGFLYYKRRNKTNDNPSHSAARKVNQERRYGSSGSNFIVLTSGERTARAIGNNQYEYRDVDGKNGNNSSYGDNSTKTPSGDTVWNVYESPLDKYHPVALLESSPKSSSFFGASTVSLQARSKIKSKINLDDLLVFEIPPEEIQMRRALHMSMSKKSSKAALALSSVGVGNVRKVDTALFLAEYQGYKVVIQALMRSKKRLEQHFVEQIRLAASLDHASIVHFIGITTGCSTSTSRNRGSSAAAQLASYASNGPKPNFNESRSKHTTMGAPAWHLGVVFEYMQYGSLASMFEAERHRREGKGFYPNKSIATTIGSGNGNIFSWYPVFANSSASVNANPNADWRCKLSIALDVAMGLVYLHANNYAHGRICAHKVLVNEQGEAKLSAMDILLPSDLLSKKGELHHTADDFRESLIENARWTMQKITSRVGKKPTTSNLGRSRYANNSGESNVSEISGATFDENHSPHDQNIVSDETLDKFDETRGNGGACISAQRDDVYAFGTFLWELDTMIAVEEDLASLRAPTGTGGNSQLLKFSSDCPMELQELARQCWHEIPTERPDAIDVQEELVRVLEGRLTTTGQVQPNWTRPSYVSDTSALSVLSSSELSSNMSSARTHMIRNDKNFEDSIGVNVH</sequence>
<feature type="compositionally biased region" description="Polar residues" evidence="3">
    <location>
        <begin position="442"/>
        <end position="456"/>
    </location>
</feature>
<dbReference type="RefSeq" id="XP_024578707.1">
    <property type="nucleotide sequence ID" value="XM_024728207.1"/>
</dbReference>
<reference evidence="7" key="1">
    <citation type="submission" date="2014-09" db="EMBL/GenBank/DDBJ databases">
        <authorList>
            <person name="Sharma Rahul"/>
            <person name="Thines Marco"/>
        </authorList>
    </citation>
    <scope>NUCLEOTIDE SEQUENCE [LARGE SCALE GENOMIC DNA]</scope>
</reference>
<accession>A0A0P1AMZ6</accession>
<dbReference type="SMART" id="SM00219">
    <property type="entry name" value="TyrKc"/>
    <property type="match status" value="1"/>
</dbReference>
<dbReference type="PANTHER" id="PTHR48007">
    <property type="entry name" value="LEUCINE-RICH REPEAT RECEPTOR-LIKE PROTEIN KINASE PXC1"/>
    <property type="match status" value="1"/>
</dbReference>
<dbReference type="STRING" id="4781.A0A0P1AMZ6"/>
<dbReference type="OrthoDB" id="1053178at2759"/>